<dbReference type="Proteomes" id="UP000257109">
    <property type="component" value="Unassembled WGS sequence"/>
</dbReference>
<gene>
    <name evidence="2" type="ORF">CR513_04291</name>
</gene>
<dbReference type="PANTHER" id="PTHR48154:SF1">
    <property type="entry name" value="PROTEIN, PUTATIVE-RELATED"/>
    <property type="match status" value="1"/>
</dbReference>
<dbReference type="OrthoDB" id="999756at2759"/>
<accession>A0A371I7U4</accession>
<keyword evidence="3" id="KW-1185">Reference proteome</keyword>
<proteinExistence type="predicted"/>
<dbReference type="InterPro" id="IPR056647">
    <property type="entry name" value="DUF7745"/>
</dbReference>
<protein>
    <recommendedName>
        <fullName evidence="1">DUF7745 domain-containing protein</fullName>
    </recommendedName>
</protein>
<evidence type="ECO:0000259" key="1">
    <source>
        <dbReference type="Pfam" id="PF24924"/>
    </source>
</evidence>
<dbReference type="PANTHER" id="PTHR48154">
    <property type="entry name" value="PROTEIN, PUTATIVE-RELATED"/>
    <property type="match status" value="1"/>
</dbReference>
<comment type="caution">
    <text evidence="2">The sequence shown here is derived from an EMBL/GenBank/DDBJ whole genome shotgun (WGS) entry which is preliminary data.</text>
</comment>
<evidence type="ECO:0000313" key="3">
    <source>
        <dbReference type="Proteomes" id="UP000257109"/>
    </source>
</evidence>
<dbReference type="Pfam" id="PF24924">
    <property type="entry name" value="DUF7745"/>
    <property type="match status" value="1"/>
</dbReference>
<reference evidence="2" key="1">
    <citation type="submission" date="2018-05" db="EMBL/GenBank/DDBJ databases">
        <title>Draft genome of Mucuna pruriens seed.</title>
        <authorList>
            <person name="Nnadi N.E."/>
            <person name="Vos R."/>
            <person name="Hasami M.H."/>
            <person name="Devisetty U.K."/>
            <person name="Aguiy J.C."/>
        </authorList>
    </citation>
    <scope>NUCLEOTIDE SEQUENCE [LARGE SCALE GENOMIC DNA]</scope>
    <source>
        <strain evidence="2">JCA_2017</strain>
    </source>
</reference>
<organism evidence="2 3">
    <name type="scientific">Mucuna pruriens</name>
    <name type="common">Velvet bean</name>
    <name type="synonym">Dolichos pruriens</name>
    <dbReference type="NCBI Taxonomy" id="157652"/>
    <lineage>
        <taxon>Eukaryota</taxon>
        <taxon>Viridiplantae</taxon>
        <taxon>Streptophyta</taxon>
        <taxon>Embryophyta</taxon>
        <taxon>Tracheophyta</taxon>
        <taxon>Spermatophyta</taxon>
        <taxon>Magnoliopsida</taxon>
        <taxon>eudicotyledons</taxon>
        <taxon>Gunneridae</taxon>
        <taxon>Pentapetalae</taxon>
        <taxon>rosids</taxon>
        <taxon>fabids</taxon>
        <taxon>Fabales</taxon>
        <taxon>Fabaceae</taxon>
        <taxon>Papilionoideae</taxon>
        <taxon>50 kb inversion clade</taxon>
        <taxon>NPAAA clade</taxon>
        <taxon>indigoferoid/millettioid clade</taxon>
        <taxon>Phaseoleae</taxon>
        <taxon>Mucuna</taxon>
    </lineage>
</organism>
<evidence type="ECO:0000313" key="2">
    <source>
        <dbReference type="EMBL" id="RDY11089.1"/>
    </source>
</evidence>
<feature type="domain" description="DUF7745" evidence="1">
    <location>
        <begin position="11"/>
        <end position="71"/>
    </location>
</feature>
<feature type="non-terminal residue" evidence="2">
    <location>
        <position position="1"/>
    </location>
</feature>
<dbReference type="AlphaFoldDB" id="A0A371I7U4"/>
<sequence length="83" mass="9095">MGQVARGSLRKNNTLMITRCGGYTNVPLLGTQGAINYNPELTSRQAGYPMVRAPLQEVLTPLLLEGSQAHRGEHHQKRGRVAN</sequence>
<dbReference type="EMBL" id="QJKJ01000709">
    <property type="protein sequence ID" value="RDY11089.1"/>
    <property type="molecule type" value="Genomic_DNA"/>
</dbReference>
<name>A0A371I7U4_MUCPR</name>